<dbReference type="OrthoDB" id="6009062at2"/>
<reference evidence="3 4" key="1">
    <citation type="submission" date="2015-05" db="EMBL/GenBank/DDBJ databases">
        <title>Genome sequencing and analysis of members of genus Stenotrophomonas.</title>
        <authorList>
            <person name="Patil P.P."/>
            <person name="Midha S."/>
            <person name="Patil P.B."/>
        </authorList>
    </citation>
    <scope>NUCLEOTIDE SEQUENCE [LARGE SCALE GENOMIC DNA]</scope>
    <source>
        <strain evidence="3 4">DSM 18941</strain>
    </source>
</reference>
<dbReference type="RefSeq" id="WP_057628355.1">
    <property type="nucleotide sequence ID" value="NZ_LDJJ01000028.1"/>
</dbReference>
<dbReference type="PATRIC" id="fig|405446.3.peg.1249"/>
<evidence type="ECO:0000313" key="3">
    <source>
        <dbReference type="EMBL" id="KRG67745.1"/>
    </source>
</evidence>
<accession>A0A0R0CQ27</accession>
<keyword evidence="4" id="KW-1185">Reference proteome</keyword>
<evidence type="ECO:0008006" key="5">
    <source>
        <dbReference type="Google" id="ProtNLM"/>
    </source>
</evidence>
<dbReference type="Proteomes" id="UP000051863">
    <property type="component" value="Unassembled WGS sequence"/>
</dbReference>
<feature type="chain" id="PRO_5006394374" description="DUF4124 domain-containing protein" evidence="2">
    <location>
        <begin position="20"/>
        <end position="133"/>
    </location>
</feature>
<evidence type="ECO:0000256" key="2">
    <source>
        <dbReference type="SAM" id="SignalP"/>
    </source>
</evidence>
<name>A0A0R0CQ27_9GAMM</name>
<protein>
    <recommendedName>
        <fullName evidence="5">DUF4124 domain-containing protein</fullName>
    </recommendedName>
</protein>
<evidence type="ECO:0000256" key="1">
    <source>
        <dbReference type="SAM" id="MobiDB-lite"/>
    </source>
</evidence>
<feature type="region of interest" description="Disordered" evidence="1">
    <location>
        <begin position="69"/>
        <end position="107"/>
    </location>
</feature>
<gene>
    <name evidence="3" type="ORF">ABB27_09005</name>
</gene>
<proteinExistence type="predicted"/>
<sequence length="133" mass="14170">MLSFLLLLVAAAGIGAAAAQGPAVYKCREGGGVSYQSAPCAGRELKRWAATPESVDAAAELRLQAVREQLSKRQAGSPATAARSVRRQPAAPRAQDPCERARKGRDKAYAKAGLKRDFAMSSVWDNKVQQACR</sequence>
<dbReference type="EMBL" id="LDJJ01000028">
    <property type="protein sequence ID" value="KRG67745.1"/>
    <property type="molecule type" value="Genomic_DNA"/>
</dbReference>
<keyword evidence="2" id="KW-0732">Signal</keyword>
<organism evidence="3 4">
    <name type="scientific">Stenotrophomonas terrae</name>
    <dbReference type="NCBI Taxonomy" id="405446"/>
    <lineage>
        <taxon>Bacteria</taxon>
        <taxon>Pseudomonadati</taxon>
        <taxon>Pseudomonadota</taxon>
        <taxon>Gammaproteobacteria</taxon>
        <taxon>Lysobacterales</taxon>
        <taxon>Lysobacteraceae</taxon>
        <taxon>Stenotrophomonas</taxon>
    </lineage>
</organism>
<feature type="compositionally biased region" description="Basic and acidic residues" evidence="1">
    <location>
        <begin position="96"/>
        <end position="107"/>
    </location>
</feature>
<dbReference type="AlphaFoldDB" id="A0A0R0CQ27"/>
<feature type="signal peptide" evidence="2">
    <location>
        <begin position="1"/>
        <end position="19"/>
    </location>
</feature>
<evidence type="ECO:0000313" key="4">
    <source>
        <dbReference type="Proteomes" id="UP000051863"/>
    </source>
</evidence>
<comment type="caution">
    <text evidence="3">The sequence shown here is derived from an EMBL/GenBank/DDBJ whole genome shotgun (WGS) entry which is preliminary data.</text>
</comment>